<organism evidence="4 5">
    <name type="scientific">Brevibacterium linens</name>
    <dbReference type="NCBI Taxonomy" id="1703"/>
    <lineage>
        <taxon>Bacteria</taxon>
        <taxon>Bacillati</taxon>
        <taxon>Actinomycetota</taxon>
        <taxon>Actinomycetes</taxon>
        <taxon>Micrococcales</taxon>
        <taxon>Brevibacteriaceae</taxon>
        <taxon>Brevibacterium</taxon>
    </lineage>
</organism>
<evidence type="ECO:0000313" key="5">
    <source>
        <dbReference type="Proteomes" id="UP000075950"/>
    </source>
</evidence>
<gene>
    <name evidence="4" type="ORF">A2T55_16090</name>
</gene>
<keyword evidence="2" id="KW-1133">Transmembrane helix</keyword>
<dbReference type="InterPro" id="IPR050742">
    <property type="entry name" value="Helicase_Restrict-Modif_Enz"/>
</dbReference>
<proteinExistence type="predicted"/>
<feature type="region of interest" description="Disordered" evidence="1">
    <location>
        <begin position="119"/>
        <end position="157"/>
    </location>
</feature>
<evidence type="ECO:0000313" key="4">
    <source>
        <dbReference type="EMBL" id="AMT95044.1"/>
    </source>
</evidence>
<dbReference type="KEGG" id="bly:A2T55_16090"/>
<dbReference type="Gene3D" id="3.40.50.300">
    <property type="entry name" value="P-loop containing nucleotide triphosphate hydrolases"/>
    <property type="match status" value="1"/>
</dbReference>
<feature type="transmembrane region" description="Helical" evidence="2">
    <location>
        <begin position="763"/>
        <end position="780"/>
    </location>
</feature>
<evidence type="ECO:0000259" key="3">
    <source>
        <dbReference type="PROSITE" id="PS51192"/>
    </source>
</evidence>
<dbReference type="SUPFAM" id="SSF52540">
    <property type="entry name" value="P-loop containing nucleoside triphosphate hydrolases"/>
    <property type="match status" value="2"/>
</dbReference>
<name>A0A144MHE1_BRELN</name>
<dbReference type="EMBL" id="CP014869">
    <property type="protein sequence ID" value="AMT95044.1"/>
    <property type="molecule type" value="Genomic_DNA"/>
</dbReference>
<dbReference type="InterPro" id="IPR014001">
    <property type="entry name" value="Helicase_ATP-bd"/>
</dbReference>
<dbReference type="PANTHER" id="PTHR47396:SF1">
    <property type="entry name" value="ATP-DEPENDENT HELICASE IRC3-RELATED"/>
    <property type="match status" value="1"/>
</dbReference>
<dbReference type="GO" id="GO:0005829">
    <property type="term" value="C:cytosol"/>
    <property type="evidence" value="ECO:0007669"/>
    <property type="project" value="TreeGrafter"/>
</dbReference>
<dbReference type="PANTHER" id="PTHR47396">
    <property type="entry name" value="TYPE I RESTRICTION ENZYME ECOKI R PROTEIN"/>
    <property type="match status" value="1"/>
</dbReference>
<dbReference type="Pfam" id="PF04851">
    <property type="entry name" value="ResIII"/>
    <property type="match status" value="1"/>
</dbReference>
<protein>
    <recommendedName>
        <fullName evidence="3">Helicase ATP-binding domain-containing protein</fullName>
    </recommendedName>
</protein>
<dbReference type="SMART" id="SM00487">
    <property type="entry name" value="DEXDc"/>
    <property type="match status" value="1"/>
</dbReference>
<feature type="domain" description="Helicase ATP-binding" evidence="3">
    <location>
        <begin position="29"/>
        <end position="230"/>
    </location>
</feature>
<evidence type="ECO:0000256" key="1">
    <source>
        <dbReference type="SAM" id="MobiDB-lite"/>
    </source>
</evidence>
<keyword evidence="2" id="KW-0472">Membrane</keyword>
<dbReference type="GO" id="GO:0016787">
    <property type="term" value="F:hydrolase activity"/>
    <property type="evidence" value="ECO:0007669"/>
    <property type="project" value="InterPro"/>
</dbReference>
<dbReference type="GO" id="GO:0003677">
    <property type="term" value="F:DNA binding"/>
    <property type="evidence" value="ECO:0007669"/>
    <property type="project" value="InterPro"/>
</dbReference>
<dbReference type="AlphaFoldDB" id="A0A144MHE1"/>
<dbReference type="InterPro" id="IPR027417">
    <property type="entry name" value="P-loop_NTPase"/>
</dbReference>
<reference evidence="5" key="1">
    <citation type="submission" date="2016-03" db="EMBL/GenBank/DDBJ databases">
        <authorList>
            <person name="Ploux O."/>
        </authorList>
    </citation>
    <scope>NUCLEOTIDE SEQUENCE [LARGE SCALE GENOMIC DNA]</scope>
    <source>
        <strain evidence="5">BS258</strain>
    </source>
</reference>
<keyword evidence="2" id="KW-0812">Transmembrane</keyword>
<sequence length="982" mass="106110">MTTEPTTAAAGDRLPLRRHQSEALATLREGAAADERRSWIVLPPGAGKTRVGVEHAIHLLDRNLIERVVAFGPNAAIQGQWAEEWNRLGEDRPPAGSTRDLTQAFTALTYQSLAVFDTDREGVDHEEGTRSTDQVGEPDDRSTDNGNPGPDGTLLDSLAPGGRALVDSLVAAGPTLLILDECHHLLEVWGRLLSDLLALLPGVWVLGLTATPPATMSSRQRELVTDLFSAIRYSASIPALVKEGDLVPFADLVWVTEPTREERDWLSARAERHTEFITGILDPGQGTIGLLEWVDRRFLGDRAESVSWQSMSRQRPELCDAALRLHYAGLLRLPPGARLGEHHRRDPDPDDWARLIEDWMRHRLLVSDDASDQDLAEEIRRRLPAIGYRWTRHGIVAGRSPIDRVLSHSAAKPRACVDIVAAEATTLGDHLRMLVLCDFESATATLAADIRDVLDERSGSALLTLETLAHDAQTAHLKPMLVSGRTVAGPPDVLHKLIEFISADNAGLAGRLSVTDPVAGVSRIDGRWTSRDWVPYVTSFYASGLTQVLIGTRALLGEGWDAPAVTGLIDLTSATTPTAVTQTRGRALREDPRWADKVALNWTVVCISPDHPRGGQDWNRLVRKHDGFFGTDSSGEIVDGVAHIDPVFSPFHPPEDDIDAINARMTRRSQSRAEVAERWQVGADYRDEEVRSVRIVAAVGDGAVSDSGRAEIVDSSDREAGARTDAVPDIAGAEADVEGIIPMPRHRDGDPGKILPFTLRTPLVIVWAAVGLLIAAAAVLSNGVAAWVFGLIAAGLLVSLPAVLTVAGLRRQRVYGATPTIAQIAGALAEALQILGLSGSGADAVRMTIDVRGALRCHLDADPASAEVFALALDEAVSPIGDPRYLLPCWRLPSRADGLRGWLTQMRWGIGAAQKADPIWVGVPTVLGTKKERAVTFAAAWNTWVGGGNPIYTRNPDGAGILAAVRGGDPWGMTAVLRMSWR</sequence>
<accession>A0A144MHE1</accession>
<dbReference type="InterPro" id="IPR006935">
    <property type="entry name" value="Helicase/UvrB_N"/>
</dbReference>
<dbReference type="RefSeq" id="WP_062862536.1">
    <property type="nucleotide sequence ID" value="NZ_CP014869.1"/>
</dbReference>
<feature type="transmembrane region" description="Helical" evidence="2">
    <location>
        <begin position="786"/>
        <end position="809"/>
    </location>
</feature>
<evidence type="ECO:0000256" key="2">
    <source>
        <dbReference type="SAM" id="Phobius"/>
    </source>
</evidence>
<dbReference type="PROSITE" id="PS51192">
    <property type="entry name" value="HELICASE_ATP_BIND_1"/>
    <property type="match status" value="1"/>
</dbReference>
<dbReference type="CDD" id="cd18785">
    <property type="entry name" value="SF2_C"/>
    <property type="match status" value="1"/>
</dbReference>
<dbReference type="GO" id="GO:0005524">
    <property type="term" value="F:ATP binding"/>
    <property type="evidence" value="ECO:0007669"/>
    <property type="project" value="InterPro"/>
</dbReference>
<feature type="compositionally biased region" description="Basic and acidic residues" evidence="1">
    <location>
        <begin position="119"/>
        <end position="130"/>
    </location>
</feature>
<dbReference type="Proteomes" id="UP000075950">
    <property type="component" value="Chromosome"/>
</dbReference>